<keyword evidence="4" id="KW-1185">Reference proteome</keyword>
<reference evidence="3 4" key="1">
    <citation type="submission" date="2017-10" db="EMBL/GenBank/DDBJ databases">
        <title>Development of genomic resources for the powdery mildew, Erysiphe pulchra.</title>
        <authorList>
            <person name="Wadl P.A."/>
            <person name="Mack B.M."/>
            <person name="Moore G."/>
            <person name="Beltz S.B."/>
        </authorList>
    </citation>
    <scope>NUCLEOTIDE SEQUENCE [LARGE SCALE GENOMIC DNA]</scope>
    <source>
        <strain evidence="3">Cflorida</strain>
    </source>
</reference>
<evidence type="ECO:0000313" key="4">
    <source>
        <dbReference type="Proteomes" id="UP000237438"/>
    </source>
</evidence>
<name>A0A2S4PKP8_9PEZI</name>
<dbReference type="PROSITE" id="PS50053">
    <property type="entry name" value="UBIQUITIN_2"/>
    <property type="match status" value="1"/>
</dbReference>
<feature type="domain" description="Ubiquitin-like" evidence="2">
    <location>
        <begin position="76"/>
        <end position="127"/>
    </location>
</feature>
<organism evidence="3 4">
    <name type="scientific">Erysiphe pulchra</name>
    <dbReference type="NCBI Taxonomy" id="225359"/>
    <lineage>
        <taxon>Eukaryota</taxon>
        <taxon>Fungi</taxon>
        <taxon>Dikarya</taxon>
        <taxon>Ascomycota</taxon>
        <taxon>Pezizomycotina</taxon>
        <taxon>Leotiomycetes</taxon>
        <taxon>Erysiphales</taxon>
        <taxon>Erysiphaceae</taxon>
        <taxon>Erysiphe</taxon>
    </lineage>
</organism>
<comment type="caution">
    <text evidence="3">The sequence shown here is derived from an EMBL/GenBank/DDBJ whole genome shotgun (WGS) entry which is preliminary data.</text>
</comment>
<dbReference type="Gene3D" id="3.10.20.90">
    <property type="entry name" value="Phosphatidylinositol 3-kinase Catalytic Subunit, Chain A, domain 1"/>
    <property type="match status" value="1"/>
</dbReference>
<dbReference type="SUPFAM" id="SSF54236">
    <property type="entry name" value="Ubiquitin-like"/>
    <property type="match status" value="1"/>
</dbReference>
<evidence type="ECO:0000256" key="1">
    <source>
        <dbReference type="SAM" id="MobiDB-lite"/>
    </source>
</evidence>
<dbReference type="STRING" id="225359.A0A2S4PKP8"/>
<sequence>MSASAPHSVVSVGQERSPKVPSTSAYRESSTVLDLTLLLTSGQRIPYQIDEQYLASRNIQIPGVTDNGQKDPYSISIYTLKELIQREWKEEWGIKPSSPSSIRLIYFGRLLEDNLLLKNCRFNNTSSNVVHMTVRPQDIGDEEDTSKSKITSKDRENGETSAGCRCTLM</sequence>
<evidence type="ECO:0000313" key="3">
    <source>
        <dbReference type="EMBL" id="POS82583.1"/>
    </source>
</evidence>
<feature type="region of interest" description="Disordered" evidence="1">
    <location>
        <begin position="136"/>
        <end position="169"/>
    </location>
</feature>
<feature type="compositionally biased region" description="Basic and acidic residues" evidence="1">
    <location>
        <begin position="145"/>
        <end position="158"/>
    </location>
</feature>
<gene>
    <name evidence="3" type="ORF">EPUL_005413</name>
</gene>
<evidence type="ECO:0000259" key="2">
    <source>
        <dbReference type="PROSITE" id="PS50053"/>
    </source>
</evidence>
<dbReference type="InterPro" id="IPR040015">
    <property type="entry name" value="UBL3-like"/>
</dbReference>
<dbReference type="AlphaFoldDB" id="A0A2S4PKP8"/>
<accession>A0A2S4PKP8</accession>
<protein>
    <recommendedName>
        <fullName evidence="2">Ubiquitin-like domain-containing protein</fullName>
    </recommendedName>
</protein>
<dbReference type="PANTHER" id="PTHR13169:SF0">
    <property type="entry name" value="UBIQUITIN-LIKE PROTEIN 3"/>
    <property type="match status" value="1"/>
</dbReference>
<proteinExistence type="predicted"/>
<dbReference type="OrthoDB" id="1043111at2759"/>
<dbReference type="InterPro" id="IPR029071">
    <property type="entry name" value="Ubiquitin-like_domsf"/>
</dbReference>
<feature type="region of interest" description="Disordered" evidence="1">
    <location>
        <begin position="1"/>
        <end position="25"/>
    </location>
</feature>
<dbReference type="PANTHER" id="PTHR13169">
    <property type="entry name" value="UBIQUITIN-LIKE PROTEIN 3 HCG-1 PROTEIN"/>
    <property type="match status" value="1"/>
</dbReference>
<dbReference type="InterPro" id="IPR000626">
    <property type="entry name" value="Ubiquitin-like_dom"/>
</dbReference>
<dbReference type="Proteomes" id="UP000237438">
    <property type="component" value="Unassembled WGS sequence"/>
</dbReference>
<dbReference type="Pfam" id="PF13881">
    <property type="entry name" value="Rad60-SLD_2"/>
    <property type="match status" value="1"/>
</dbReference>
<dbReference type="EMBL" id="PEDP01002574">
    <property type="protein sequence ID" value="POS82583.1"/>
    <property type="molecule type" value="Genomic_DNA"/>
</dbReference>
<dbReference type="InterPro" id="IPR039540">
    <property type="entry name" value="UBL3-like_ubiquitin_dom"/>
</dbReference>